<feature type="domain" description="Carbohydrate kinase PfkB" evidence="4">
    <location>
        <begin position="56"/>
        <end position="321"/>
    </location>
</feature>
<evidence type="ECO:0000313" key="6">
    <source>
        <dbReference type="Proteomes" id="UP000009286"/>
    </source>
</evidence>
<keyword evidence="3 5" id="KW-0418">Kinase</keyword>
<dbReference type="InterPro" id="IPR002173">
    <property type="entry name" value="Carboh/pur_kinase_PfkB_CS"/>
</dbReference>
<evidence type="ECO:0000259" key="4">
    <source>
        <dbReference type="Pfam" id="PF00294"/>
    </source>
</evidence>
<dbReference type="RefSeq" id="WP_014103385.1">
    <property type="nucleotide sequence ID" value="NC_016026.1"/>
</dbReference>
<dbReference type="CDD" id="cd01168">
    <property type="entry name" value="adenosine_kinase"/>
    <property type="match status" value="1"/>
</dbReference>
<dbReference type="STRING" id="856793.MICA_1851"/>
<dbReference type="KEGG" id="mai:MICA_1851"/>
<evidence type="ECO:0000313" key="5">
    <source>
        <dbReference type="EMBL" id="AEP10162.1"/>
    </source>
</evidence>
<dbReference type="AlphaFoldDB" id="G2KM68"/>
<keyword evidence="2" id="KW-0808">Transferase</keyword>
<comment type="similarity">
    <text evidence="1">Belongs to the carbohydrate kinase PfkB family.</text>
</comment>
<dbReference type="EMBL" id="CP002382">
    <property type="protein sequence ID" value="AEP10162.1"/>
    <property type="molecule type" value="Genomic_DNA"/>
</dbReference>
<keyword evidence="6" id="KW-1185">Reference proteome</keyword>
<dbReference type="Gene3D" id="3.40.1190.20">
    <property type="match status" value="1"/>
</dbReference>
<dbReference type="InterPro" id="IPR011611">
    <property type="entry name" value="PfkB_dom"/>
</dbReference>
<evidence type="ECO:0000256" key="2">
    <source>
        <dbReference type="ARBA" id="ARBA00022679"/>
    </source>
</evidence>
<dbReference type="PANTHER" id="PTHR43320:SF3">
    <property type="entry name" value="CARBOHYDRATE KINASE PFKB DOMAIN-CONTAINING PROTEIN"/>
    <property type="match status" value="1"/>
</dbReference>
<sequence>MSHTPAALCIGVCNVDVIAHVDDSFLERHSLDKGTTTVLSSDALLNLMGYLNRPFYLPGGCAANTACGLGLEDVDTTFCGMIGTDFYGDIFRNGFKSYNVAYHPVTDVKKHTSLCITLITPDKERSFVLATDMASWFLPENTLPDRDTTRPLIVYIETNMFRMTAGTDKPSMVHAVLDKYAADDARIILNLVDTEVTGHHRDLITALMGDRLAFIVGNHEEMKVLFNADTIEAMESAALASGQSCVITMGDRGVTLIHKDAISRIPSVVHLKPADIVDTVGAGDQFSAGFIAGLVEGMDLEACCAQGMQHATEILRQPGARPLAA</sequence>
<dbReference type="SUPFAM" id="SSF53613">
    <property type="entry name" value="Ribokinase-like"/>
    <property type="match status" value="1"/>
</dbReference>
<proteinExistence type="inferred from homology"/>
<evidence type="ECO:0000256" key="3">
    <source>
        <dbReference type="ARBA" id="ARBA00022777"/>
    </source>
</evidence>
<dbReference type="PANTHER" id="PTHR43320">
    <property type="entry name" value="SUGAR KINASE"/>
    <property type="match status" value="1"/>
</dbReference>
<dbReference type="InterPro" id="IPR052700">
    <property type="entry name" value="Carb_kinase_PfkB-like"/>
</dbReference>
<dbReference type="HOGENOM" id="CLU_027634_5_1_5"/>
<dbReference type="Gene3D" id="3.30.1110.10">
    <property type="match status" value="1"/>
</dbReference>
<dbReference type="Pfam" id="PF00294">
    <property type="entry name" value="PfkB"/>
    <property type="match status" value="1"/>
</dbReference>
<gene>
    <name evidence="5" type="ordered locus">MICA_1851</name>
</gene>
<name>G2KM68_MICAA</name>
<evidence type="ECO:0000256" key="1">
    <source>
        <dbReference type="ARBA" id="ARBA00010688"/>
    </source>
</evidence>
<dbReference type="GO" id="GO:0016301">
    <property type="term" value="F:kinase activity"/>
    <property type="evidence" value="ECO:0007669"/>
    <property type="project" value="UniProtKB-KW"/>
</dbReference>
<dbReference type="PROSITE" id="PS00584">
    <property type="entry name" value="PFKB_KINASES_2"/>
    <property type="match status" value="1"/>
</dbReference>
<dbReference type="OrthoDB" id="9813569at2"/>
<dbReference type="InterPro" id="IPR029056">
    <property type="entry name" value="Ribokinase-like"/>
</dbReference>
<reference evidence="5 6" key="1">
    <citation type="journal article" date="2011" name="BMC Genomics">
        <title>Genomic insights into an obligate epibiotic bacterial predator: Micavibrio aeruginosavorus ARL-13.</title>
        <authorList>
            <person name="Wang Z."/>
            <person name="Kadouri D."/>
            <person name="Wu M."/>
        </authorList>
    </citation>
    <scope>NUCLEOTIDE SEQUENCE [LARGE SCALE GENOMIC DNA]</scope>
    <source>
        <strain evidence="5 6">ARL-13</strain>
    </source>
</reference>
<protein>
    <submittedName>
        <fullName evidence="5">PfkB carbohydrate kinase family protein</fullName>
    </submittedName>
</protein>
<dbReference type="eggNOG" id="COG0524">
    <property type="taxonomic scope" value="Bacteria"/>
</dbReference>
<accession>G2KM68</accession>
<dbReference type="Proteomes" id="UP000009286">
    <property type="component" value="Chromosome"/>
</dbReference>
<organism evidence="5 6">
    <name type="scientific">Micavibrio aeruginosavorus (strain ARL-13)</name>
    <dbReference type="NCBI Taxonomy" id="856793"/>
    <lineage>
        <taxon>Bacteria</taxon>
        <taxon>Pseudomonadati</taxon>
        <taxon>Bdellovibrionota</taxon>
        <taxon>Bdellovibrionia</taxon>
        <taxon>Bdellovibrionales</taxon>
        <taxon>Pseudobdellovibrionaceae</taxon>
        <taxon>Micavibrio</taxon>
    </lineage>
</organism>